<dbReference type="PANTHER" id="PTHR47765:SF2">
    <property type="entry name" value="EXONUCLEASE MUT-7 HOMOLOG"/>
    <property type="match status" value="1"/>
</dbReference>
<dbReference type="SMART" id="SM00474">
    <property type="entry name" value="35EXOc"/>
    <property type="match status" value="1"/>
</dbReference>
<keyword evidence="2" id="KW-0540">Nuclease</keyword>
<keyword evidence="2" id="KW-0269">Exonuclease</keyword>
<dbReference type="InterPro" id="IPR036397">
    <property type="entry name" value="RNaseH_sf"/>
</dbReference>
<dbReference type="EMBL" id="BMAV01002893">
    <property type="protein sequence ID" value="GFY42114.1"/>
    <property type="molecule type" value="Genomic_DNA"/>
</dbReference>
<dbReference type="Pfam" id="PF01927">
    <property type="entry name" value="Mut7-C"/>
    <property type="match status" value="2"/>
</dbReference>
<proteinExistence type="predicted"/>
<reference evidence="2" key="1">
    <citation type="submission" date="2020-08" db="EMBL/GenBank/DDBJ databases">
        <title>Multicomponent nature underlies the extraordinary mechanical properties of spider dragline silk.</title>
        <authorList>
            <person name="Kono N."/>
            <person name="Nakamura H."/>
            <person name="Mori M."/>
            <person name="Yoshida Y."/>
            <person name="Ohtoshi R."/>
            <person name="Malay A.D."/>
            <person name="Moran D.A.P."/>
            <person name="Tomita M."/>
            <person name="Numata K."/>
            <person name="Arakawa K."/>
        </authorList>
    </citation>
    <scope>NUCLEOTIDE SEQUENCE</scope>
</reference>
<keyword evidence="2" id="KW-0378">Hydrolase</keyword>
<dbReference type="GO" id="GO:0003676">
    <property type="term" value="F:nucleic acid binding"/>
    <property type="evidence" value="ECO:0007669"/>
    <property type="project" value="InterPro"/>
</dbReference>
<sequence length="837" mass="97027">MEKLKNSPKGKVIPEPYLTHLETLEHLRKEKSFQKHFVNLLDKQTNPLSFALDLAFYANGKFFKRGKPTVKSIVILESLKEWCQLRDVSALMTQKQKAEALDKALQFPSVAVKLVCEIFQLEKEKEHVKEVINSLLPSQKYKEGFHLISALNLEEEFPLESCVFQLFFLGHETWVKAYLNKCPHLQTQFIETLDSLCKDSFALQKFVGSLNIEGVKPKNMVIDTRWLTKRLPSFIEYFNVDIKKCPNLYHSRCLAAMSYLFRRRFTEGTIEYEPWEELILDTIKDHVDIQKELLIRLICINEADLAFRFTQLLKMNANDWPELLKRIPIPSSSPIFKDSTLTSDDNEKYLTLRLDPNAIRIVDTPEKLIEAVDDISENYDVVALDAEWKPNLGVFKEKLSLCQLAVWDYIYLLDILALQVYESKQIWEYLLRKVFNNENILKLGYGGEYDLKVLMKTIECEKDGDPNYRNLIDLGNIYKKLETHYPEVTEEIAQWHTADNEDDQKGLSKLCRIILGRHLNKGEQFSNWEQRPLRENQIIYASLDAFCLLMIYEKNTFFKNLFFFGLKTNRNLSGGQKNMENHVKCSPHAPSEETQKKPTPIPIKDFKVVVDNVVGGITKYLRLVGADVINLEEGEDHMNAVKIAQSQRRIIITSGAAYKKIKGYVPENMVFCTDPSLNSKMQVLKILEHYKVQCQDSDLFSRCTMCNESMYVRVRNEELYPLWTRCVGSEMSTIPLGRKNSTVFKCDVTAMDGTVYKDMSLQLAAFSPQVFDHIRWFFVCSRCGKIYWEGSHLSRVKKSISKLMDVKSENKTVYSVLLGEQENDEEESITDTLKSSF</sequence>
<dbReference type="SUPFAM" id="SSF53098">
    <property type="entry name" value="Ribonuclease H-like"/>
    <property type="match status" value="1"/>
</dbReference>
<evidence type="ECO:0000313" key="3">
    <source>
        <dbReference type="Proteomes" id="UP000886998"/>
    </source>
</evidence>
<dbReference type="Proteomes" id="UP000886998">
    <property type="component" value="Unassembled WGS sequence"/>
</dbReference>
<dbReference type="PANTHER" id="PTHR47765">
    <property type="entry name" value="3'-5' EXONUCLEASE DOMAIN-CONTAINING PROTEIN"/>
    <property type="match status" value="1"/>
</dbReference>
<dbReference type="Gene3D" id="3.30.420.10">
    <property type="entry name" value="Ribonuclease H-like superfamily/Ribonuclease H"/>
    <property type="match status" value="1"/>
</dbReference>
<dbReference type="GO" id="GO:0006139">
    <property type="term" value="P:nucleobase-containing compound metabolic process"/>
    <property type="evidence" value="ECO:0007669"/>
    <property type="project" value="InterPro"/>
</dbReference>
<keyword evidence="3" id="KW-1185">Reference proteome</keyword>
<dbReference type="AlphaFoldDB" id="A0A8X6WVI4"/>
<dbReference type="InterPro" id="IPR012337">
    <property type="entry name" value="RNaseH-like_sf"/>
</dbReference>
<dbReference type="InterPro" id="IPR002562">
    <property type="entry name" value="3'-5'_exonuclease_dom"/>
</dbReference>
<dbReference type="InterPro" id="IPR052408">
    <property type="entry name" value="Exonuclease_MUT-7-like"/>
</dbReference>
<evidence type="ECO:0000259" key="1">
    <source>
        <dbReference type="SMART" id="SM00474"/>
    </source>
</evidence>
<organism evidence="2 3">
    <name type="scientific">Trichonephila inaurata madagascariensis</name>
    <dbReference type="NCBI Taxonomy" id="2747483"/>
    <lineage>
        <taxon>Eukaryota</taxon>
        <taxon>Metazoa</taxon>
        <taxon>Ecdysozoa</taxon>
        <taxon>Arthropoda</taxon>
        <taxon>Chelicerata</taxon>
        <taxon>Arachnida</taxon>
        <taxon>Araneae</taxon>
        <taxon>Araneomorphae</taxon>
        <taxon>Entelegynae</taxon>
        <taxon>Araneoidea</taxon>
        <taxon>Nephilidae</taxon>
        <taxon>Trichonephila</taxon>
        <taxon>Trichonephila inaurata</taxon>
    </lineage>
</organism>
<name>A0A8X6WVI4_9ARAC</name>
<accession>A0A8X6WVI4</accession>
<dbReference type="InterPro" id="IPR002782">
    <property type="entry name" value="Mut7-C_RNAse_dom"/>
</dbReference>
<protein>
    <submittedName>
        <fullName evidence="2">Exonuclease mut-7 homolog</fullName>
    </submittedName>
</protein>
<dbReference type="OrthoDB" id="18193at2759"/>
<gene>
    <name evidence="2" type="primary">EXD3</name>
    <name evidence="2" type="ORF">TNIN_88821</name>
</gene>
<dbReference type="Pfam" id="PF01612">
    <property type="entry name" value="DNA_pol_A_exo1"/>
    <property type="match status" value="1"/>
</dbReference>
<dbReference type="GO" id="GO:0008408">
    <property type="term" value="F:3'-5' exonuclease activity"/>
    <property type="evidence" value="ECO:0007669"/>
    <property type="project" value="InterPro"/>
</dbReference>
<feature type="domain" description="3'-5' exonuclease" evidence="1">
    <location>
        <begin position="359"/>
        <end position="562"/>
    </location>
</feature>
<evidence type="ECO:0000313" key="2">
    <source>
        <dbReference type="EMBL" id="GFY42114.1"/>
    </source>
</evidence>
<comment type="caution">
    <text evidence="2">The sequence shown here is derived from an EMBL/GenBank/DDBJ whole genome shotgun (WGS) entry which is preliminary data.</text>
</comment>